<feature type="region of interest" description="Disordered" evidence="6">
    <location>
        <begin position="223"/>
        <end position="250"/>
    </location>
</feature>
<dbReference type="InterPro" id="IPR029058">
    <property type="entry name" value="AB_hydrolase_fold"/>
</dbReference>
<reference evidence="8" key="1">
    <citation type="journal article" date="2020" name="bioRxiv">
        <title>Whole genome comparisons of ergot fungi reveals the divergence and evolution of species within the genus Claviceps are the result of varying mechanisms driving genome evolution and host range expansion.</title>
        <authorList>
            <person name="Wyka S.A."/>
            <person name="Mondo S.J."/>
            <person name="Liu M."/>
            <person name="Dettman J."/>
            <person name="Nalam V."/>
            <person name="Broders K.D."/>
        </authorList>
    </citation>
    <scope>NUCLEOTIDE SEQUENCE</scope>
    <source>
        <strain evidence="8">CCC 602</strain>
    </source>
</reference>
<evidence type="ECO:0000256" key="4">
    <source>
        <dbReference type="PIRNR" id="PIRNR018169"/>
    </source>
</evidence>
<dbReference type="EMBL" id="SRPW01001471">
    <property type="protein sequence ID" value="KAG6001035.1"/>
    <property type="molecule type" value="Genomic_DNA"/>
</dbReference>
<organism evidence="8 9">
    <name type="scientific">Claviceps pusilla</name>
    <dbReference type="NCBI Taxonomy" id="123648"/>
    <lineage>
        <taxon>Eukaryota</taxon>
        <taxon>Fungi</taxon>
        <taxon>Dikarya</taxon>
        <taxon>Ascomycota</taxon>
        <taxon>Pezizomycotina</taxon>
        <taxon>Sordariomycetes</taxon>
        <taxon>Hypocreomycetidae</taxon>
        <taxon>Hypocreales</taxon>
        <taxon>Clavicipitaceae</taxon>
        <taxon>Claviceps</taxon>
    </lineage>
</organism>
<sequence>MPAKDASAPTVRIDALDAAYAEAARQSPHPRPRDRLPKWLLPPQSPCQRISHATWALVKAVSSRLAHLLTPLRLPRRRHAFLLLPALLYIFACALLQRPAFSQPLPAYTGPHAVGTIDLEIPLPRPRLISESVFKESGSPAFEMQTVLFTLYYPTEGGGGSGQSPSQKGRRHYWIPRPISLRARGYAKLARLDNFFFRSLFTSGLWATAGDITVPAEVDVPLLPLSPPPPPPPSSSSSSSSSSSPPQDNHKFPLVVFSHGMASSGSDYSHYLGELASQGTIVAAIEHRDGSCPGTLIIKPVHDSSSTTTTQELLPFGEADLLLANGTAMSTPQLKIEQLAFRDAEISATISAMQAIHANESLLSTRHEGQNLHTFARRIDLAKLIIAGHSYGATGALQFLKPSSSSPADFPFSAAPAPVPAAAIVLDPGKESGPLNSDVDVPILIVDSEAWSRKPTLFYGRSHFDTVRDLAQHVLRKTGAAWFLTSLGTSHPSVTDAPLLQPLLLSLTTGASLDTKASMAQYVDVSSDFIHFVVNGSVEGILAQPVTHLEYGKWVSDEREKSFPADLAKKWEVHVSPASLDKRSGLE</sequence>
<feature type="active site" description="Charge relay system" evidence="5">
    <location>
        <position position="491"/>
    </location>
</feature>
<keyword evidence="7" id="KW-0472">Membrane</keyword>
<proteinExistence type="inferred from homology"/>
<comment type="similarity">
    <text evidence="4">Belongs to the serine esterase family.</text>
</comment>
<dbReference type="Proteomes" id="UP000748025">
    <property type="component" value="Unassembled WGS sequence"/>
</dbReference>
<feature type="transmembrane region" description="Helical" evidence="7">
    <location>
        <begin position="80"/>
        <end position="97"/>
    </location>
</feature>
<dbReference type="Pfam" id="PF03403">
    <property type="entry name" value="PAF-AH_p_II"/>
    <property type="match status" value="1"/>
</dbReference>
<protein>
    <recommendedName>
        <fullName evidence="4">Putative phospholipase</fullName>
        <ecNumber evidence="4">3.1.1.47</ecNumber>
    </recommendedName>
</protein>
<dbReference type="Gene3D" id="3.40.50.1820">
    <property type="entry name" value="alpha/beta hydrolase"/>
    <property type="match status" value="1"/>
</dbReference>
<keyword evidence="9" id="KW-1185">Reference proteome</keyword>
<keyword evidence="2 4" id="KW-0442">Lipid degradation</keyword>
<feature type="active site" description="Nucleophile" evidence="5">
    <location>
        <position position="390"/>
    </location>
</feature>
<feature type="compositionally biased region" description="Pro residues" evidence="6">
    <location>
        <begin position="224"/>
        <end position="234"/>
    </location>
</feature>
<evidence type="ECO:0000313" key="8">
    <source>
        <dbReference type="EMBL" id="KAG6001035.1"/>
    </source>
</evidence>
<evidence type="ECO:0000256" key="2">
    <source>
        <dbReference type="ARBA" id="ARBA00022963"/>
    </source>
</evidence>
<dbReference type="InterPro" id="IPR016715">
    <property type="entry name" value="PAF_acetylhydro_eukaryote"/>
</dbReference>
<evidence type="ECO:0000256" key="6">
    <source>
        <dbReference type="SAM" id="MobiDB-lite"/>
    </source>
</evidence>
<feature type="active site" description="Charge relay system" evidence="5">
    <location>
        <position position="427"/>
    </location>
</feature>
<evidence type="ECO:0000313" key="9">
    <source>
        <dbReference type="Proteomes" id="UP000748025"/>
    </source>
</evidence>
<dbReference type="PANTHER" id="PTHR10272:SF11">
    <property type="entry name" value="PHOSPHOLIPASE-RELATED"/>
    <property type="match status" value="1"/>
</dbReference>
<accession>A0A9P7N7U6</accession>
<dbReference type="SUPFAM" id="SSF53474">
    <property type="entry name" value="alpha/beta-Hydrolases"/>
    <property type="match status" value="1"/>
</dbReference>
<dbReference type="GO" id="GO:0016042">
    <property type="term" value="P:lipid catabolic process"/>
    <property type="evidence" value="ECO:0007669"/>
    <property type="project" value="UniProtKB-KW"/>
</dbReference>
<keyword evidence="1 4" id="KW-0378">Hydrolase</keyword>
<dbReference type="PIRSF" id="PIRSF018169">
    <property type="entry name" value="PAF_acetylhydrolase"/>
    <property type="match status" value="1"/>
</dbReference>
<dbReference type="OrthoDB" id="2363873at2759"/>
<evidence type="ECO:0000256" key="1">
    <source>
        <dbReference type="ARBA" id="ARBA00022801"/>
    </source>
</evidence>
<keyword evidence="3 4" id="KW-0443">Lipid metabolism</keyword>
<dbReference type="EC" id="3.1.1.47" evidence="4"/>
<comment type="caution">
    <text evidence="8">The sequence shown here is derived from an EMBL/GenBank/DDBJ whole genome shotgun (WGS) entry which is preliminary data.</text>
</comment>
<gene>
    <name evidence="8" type="ORF">E4U43_001433</name>
</gene>
<evidence type="ECO:0000256" key="7">
    <source>
        <dbReference type="SAM" id="Phobius"/>
    </source>
</evidence>
<feature type="compositionally biased region" description="Low complexity" evidence="6">
    <location>
        <begin position="235"/>
        <end position="246"/>
    </location>
</feature>
<comment type="catalytic activity">
    <reaction evidence="4">
        <text>a 1-O-alkyl-2-acetyl-sn-glycero-3-phosphocholine + H2O = a 1-O-alkyl-sn-glycero-3-phosphocholine + acetate + H(+)</text>
        <dbReference type="Rhea" id="RHEA:17777"/>
        <dbReference type="ChEBI" id="CHEBI:15377"/>
        <dbReference type="ChEBI" id="CHEBI:15378"/>
        <dbReference type="ChEBI" id="CHEBI:30089"/>
        <dbReference type="ChEBI" id="CHEBI:30909"/>
        <dbReference type="ChEBI" id="CHEBI:36707"/>
        <dbReference type="EC" id="3.1.1.47"/>
    </reaction>
</comment>
<keyword evidence="7" id="KW-0812">Transmembrane</keyword>
<evidence type="ECO:0000256" key="5">
    <source>
        <dbReference type="PIRSR" id="PIRSR018169-1"/>
    </source>
</evidence>
<keyword evidence="7" id="KW-1133">Transmembrane helix</keyword>
<dbReference type="PANTHER" id="PTHR10272">
    <property type="entry name" value="PLATELET-ACTIVATING FACTOR ACETYLHYDROLASE"/>
    <property type="match status" value="1"/>
</dbReference>
<dbReference type="GO" id="GO:0003847">
    <property type="term" value="F:1-alkyl-2-acetylglycerophosphocholine esterase activity"/>
    <property type="evidence" value="ECO:0007669"/>
    <property type="project" value="UniProtKB-UniRule"/>
</dbReference>
<name>A0A9P7N7U6_9HYPO</name>
<dbReference type="AlphaFoldDB" id="A0A9P7N7U6"/>
<evidence type="ECO:0000256" key="3">
    <source>
        <dbReference type="ARBA" id="ARBA00023098"/>
    </source>
</evidence>